<feature type="domain" description="Flagellar basal-body/hook protein C-terminal" evidence="9">
    <location>
        <begin position="545"/>
        <end position="587"/>
    </location>
</feature>
<dbReference type="GO" id="GO:0044780">
    <property type="term" value="P:bacterial-type flagellum assembly"/>
    <property type="evidence" value="ECO:0007669"/>
    <property type="project" value="InterPro"/>
</dbReference>
<evidence type="ECO:0000256" key="2">
    <source>
        <dbReference type="ARBA" id="ARBA00004613"/>
    </source>
</evidence>
<dbReference type="GO" id="GO:0005198">
    <property type="term" value="F:structural molecule activity"/>
    <property type="evidence" value="ECO:0007669"/>
    <property type="project" value="UniProtKB-UniRule"/>
</dbReference>
<evidence type="ECO:0000256" key="5">
    <source>
        <dbReference type="ARBA" id="ARBA00022525"/>
    </source>
</evidence>
<dbReference type="GO" id="GO:0009424">
    <property type="term" value="C:bacterial-type flagellum hook"/>
    <property type="evidence" value="ECO:0007669"/>
    <property type="project" value="UniProtKB-UniRule"/>
</dbReference>
<dbReference type="InterPro" id="IPR010930">
    <property type="entry name" value="Flg_bb/hook_C_dom"/>
</dbReference>
<keyword evidence="11" id="KW-0966">Cell projection</keyword>
<dbReference type="Proteomes" id="UP000198806">
    <property type="component" value="Unassembled WGS sequence"/>
</dbReference>
<evidence type="ECO:0000313" key="11">
    <source>
        <dbReference type="EMBL" id="SFO00571.1"/>
    </source>
</evidence>
<keyword evidence="12" id="KW-1185">Reference proteome</keyword>
<comment type="similarity">
    <text evidence="3 7">Belongs to the flagella basal body rod proteins family.</text>
</comment>
<keyword evidence="6 7" id="KW-0975">Bacterial flagellum</keyword>
<evidence type="ECO:0000259" key="10">
    <source>
        <dbReference type="Pfam" id="PF22638"/>
    </source>
</evidence>
<dbReference type="GO" id="GO:0005576">
    <property type="term" value="C:extracellular region"/>
    <property type="evidence" value="ECO:0007669"/>
    <property type="project" value="UniProtKB-SubCell"/>
</dbReference>
<dbReference type="SUPFAM" id="SSF64518">
    <property type="entry name" value="Phase 1 flagellin"/>
    <property type="match status" value="1"/>
</dbReference>
<evidence type="ECO:0000256" key="4">
    <source>
        <dbReference type="ARBA" id="ARBA00016244"/>
    </source>
</evidence>
<feature type="coiled-coil region" evidence="8">
    <location>
        <begin position="168"/>
        <end position="195"/>
    </location>
</feature>
<evidence type="ECO:0000256" key="7">
    <source>
        <dbReference type="RuleBase" id="RU362065"/>
    </source>
</evidence>
<accession>A0A1I5DP47</accession>
<dbReference type="AlphaFoldDB" id="A0A1I5DP47"/>
<evidence type="ECO:0000256" key="3">
    <source>
        <dbReference type="ARBA" id="ARBA00009677"/>
    </source>
</evidence>
<name>A0A1I5DP47_9FIRM</name>
<keyword evidence="11" id="KW-0969">Cilium</keyword>
<dbReference type="Pfam" id="PF06429">
    <property type="entry name" value="Flg_bbr_C"/>
    <property type="match status" value="1"/>
</dbReference>
<sequence length="591" mass="66010">MPSTFFGLNIGKSGLYTYQAALNTTYHNISNIETKGYCRQIINQQAGVPLRVNNTYGMVGSGVDVISITQERNAYYDLKYWKNNTMYGEYAAKEHYMTEIENYFNEVALKGFTTSFNTFHDTLQELSKDPSSPSVRKQVTNFAKNLTEYFNSLSTSMKQIQENCNFEIKNQVDRINSLAKQISTLTKQINTLEVNGGFANDLRDQRALLVDELSEIANISVTEKTVGDGIGITSYVVKLDHQTLVDTNNYRTLKVVPRKSDEKANQNDIEGLYDIQWEDGQRFNVRSASLGGYLQSLFEVRDGNNLGNLQGKANGTKGDTTVTLSGTNINDVEKLSIPEEGIITIGNHEYKYNSFDFTVDADGKYVYTFNLDSPLAADANNEKTHIGDSVNYKGIPYYMGQLNEFVRTYSRAYNDIHRSGQDANGDQGLDFFNGYDKVTGNNFDFSDPAVGFKEYYKVTAANFTVTDVIYSDPSKVVTATDITNGVEENDIVEKLIALKENKSLFKQGAPASFLQTLVAEIGIDTDKAKSFAASQTNILSMITNQRLSVSGVDMDEEGMNLIRYQSAYNLSAKAISVMDEIYNKLINEMAV</sequence>
<comment type="subcellular location">
    <subcellularLocation>
        <location evidence="1 7">Bacterial flagellum</location>
    </subcellularLocation>
    <subcellularLocation>
        <location evidence="2 7">Secreted</location>
    </subcellularLocation>
</comment>
<keyword evidence="11" id="KW-0282">Flagellum</keyword>
<dbReference type="EMBL" id="FOWD01000006">
    <property type="protein sequence ID" value="SFO00571.1"/>
    <property type="molecule type" value="Genomic_DNA"/>
</dbReference>
<proteinExistence type="inferred from homology"/>
<dbReference type="InterPro" id="IPR002371">
    <property type="entry name" value="FlgK"/>
</dbReference>
<feature type="domain" description="Flagellar hook-associated protein FlgK helical" evidence="10">
    <location>
        <begin position="97"/>
        <end position="307"/>
    </location>
</feature>
<dbReference type="PRINTS" id="PR01005">
    <property type="entry name" value="FLGHOOKAP1"/>
</dbReference>
<dbReference type="PANTHER" id="PTHR30033:SF1">
    <property type="entry name" value="FLAGELLAR HOOK-ASSOCIATED PROTEIN 1"/>
    <property type="match status" value="1"/>
</dbReference>
<dbReference type="Pfam" id="PF22638">
    <property type="entry name" value="FlgK_D1"/>
    <property type="match status" value="1"/>
</dbReference>
<keyword evidence="5 7" id="KW-0964">Secreted</keyword>
<gene>
    <name evidence="7" type="primary">flgK</name>
    <name evidence="11" type="ORF">SAMN04489757_10698</name>
</gene>
<protein>
    <recommendedName>
        <fullName evidence="4 7">Flagellar hook-associated protein 1</fullName>
        <shortName evidence="7">HAP1</shortName>
    </recommendedName>
</protein>
<dbReference type="STRING" id="1527.SAMN04489757_10698"/>
<evidence type="ECO:0000256" key="6">
    <source>
        <dbReference type="ARBA" id="ARBA00023143"/>
    </source>
</evidence>
<dbReference type="NCBIfam" id="TIGR02492">
    <property type="entry name" value="flgK_ends"/>
    <property type="match status" value="1"/>
</dbReference>
<keyword evidence="8" id="KW-0175">Coiled coil</keyword>
<evidence type="ECO:0000259" key="9">
    <source>
        <dbReference type="Pfam" id="PF06429"/>
    </source>
</evidence>
<evidence type="ECO:0000313" key="12">
    <source>
        <dbReference type="Proteomes" id="UP000198806"/>
    </source>
</evidence>
<organism evidence="11 12">
    <name type="scientific">Anaerocolumna aminovalerica</name>
    <dbReference type="NCBI Taxonomy" id="1527"/>
    <lineage>
        <taxon>Bacteria</taxon>
        <taxon>Bacillati</taxon>
        <taxon>Bacillota</taxon>
        <taxon>Clostridia</taxon>
        <taxon>Lachnospirales</taxon>
        <taxon>Lachnospiraceae</taxon>
        <taxon>Anaerocolumna</taxon>
    </lineage>
</organism>
<dbReference type="OrthoDB" id="9802553at2"/>
<evidence type="ECO:0000256" key="8">
    <source>
        <dbReference type="SAM" id="Coils"/>
    </source>
</evidence>
<evidence type="ECO:0000256" key="1">
    <source>
        <dbReference type="ARBA" id="ARBA00004365"/>
    </source>
</evidence>
<reference evidence="11 12" key="1">
    <citation type="submission" date="2016-10" db="EMBL/GenBank/DDBJ databases">
        <authorList>
            <person name="de Groot N.N."/>
        </authorList>
    </citation>
    <scope>NUCLEOTIDE SEQUENCE [LARGE SCALE GENOMIC DNA]</scope>
    <source>
        <strain evidence="11 12">DSM 1283</strain>
    </source>
</reference>
<dbReference type="PANTHER" id="PTHR30033">
    <property type="entry name" value="FLAGELLAR HOOK-ASSOCIATED PROTEIN 1"/>
    <property type="match status" value="1"/>
</dbReference>
<dbReference type="RefSeq" id="WP_091685009.1">
    <property type="nucleotide sequence ID" value="NZ_BAABFM010000013.1"/>
</dbReference>
<dbReference type="InterPro" id="IPR053927">
    <property type="entry name" value="FlgK_helical"/>
</dbReference>